<sequence length="227" mass="24642">MLILALDTASIYCAVALIRQKSVIARISERMNKGHAEKLIGYIAQVTNQANTTLDQINRIAVNIGPGSFTGVRVGVSTARALSLALEIPAVGVSALEALAMQVSNNNTGLAITVVIEAGRDMFYHQNFSEDLIPLGAPGLKTIENIIEDLPQQTRLTGPAADIIALHIKNNKINKKILRDKTVCEAADIVNYAHLAAKKQTQDHPRPLYLRSADAKQQTDFALPRKK</sequence>
<gene>
    <name evidence="2" type="ordered locus">BH02280</name>
</gene>
<dbReference type="eggNOG" id="COG1214">
    <property type="taxonomic scope" value="Bacteria"/>
</dbReference>
<dbReference type="KEGG" id="bhe:BH02280"/>
<proteinExistence type="predicted"/>
<evidence type="ECO:0000313" key="2">
    <source>
        <dbReference type="EMBL" id="CAF27040.1"/>
    </source>
</evidence>
<reference evidence="2 3" key="1">
    <citation type="journal article" date="2004" name="Proc. Natl. Acad. Sci. U.S.A.">
        <title>The louse-borne human pathogen Bartonella quintana is a genomic derivative of the zoonotic agent Bartonella henselae.</title>
        <authorList>
            <person name="Alsmark U.C.M."/>
            <person name="Frank A.C."/>
            <person name="Karlberg E.O."/>
            <person name="Legault B.-A."/>
            <person name="Ardell D.H."/>
            <person name="Canbaeck B."/>
            <person name="Eriksson A.-S."/>
            <person name="Naeslund A.K."/>
            <person name="Handley S.A."/>
            <person name="Huvet M."/>
            <person name="La Scola B."/>
            <person name="Holmberg M."/>
            <person name="Andersson S.G.E."/>
        </authorList>
    </citation>
    <scope>NUCLEOTIDE SEQUENCE [LARGE SCALE GENOMIC DNA]</scope>
    <source>
        <strain evidence="3">ATCC 49882 / DSM 28221 / CCUG 30454 / Houston 1</strain>
    </source>
</reference>
<dbReference type="EMBL" id="BX897699">
    <property type="protein sequence ID" value="CAF27040.1"/>
    <property type="molecule type" value="Genomic_DNA"/>
</dbReference>
<dbReference type="PaxDb" id="283166-BH02280"/>
<keyword evidence="3" id="KW-1185">Reference proteome</keyword>
<dbReference type="Gene3D" id="3.30.420.40">
    <property type="match status" value="2"/>
</dbReference>
<organism evidence="2 3">
    <name type="scientific">Bartonella henselae (strain ATCC 49882 / DSM 28221 / CCUG 30454 / Houston 1)</name>
    <name type="common">Rochalimaea henselae</name>
    <dbReference type="NCBI Taxonomy" id="283166"/>
    <lineage>
        <taxon>Bacteria</taxon>
        <taxon>Pseudomonadati</taxon>
        <taxon>Pseudomonadota</taxon>
        <taxon>Alphaproteobacteria</taxon>
        <taxon>Hyphomicrobiales</taxon>
        <taxon>Bartonellaceae</taxon>
        <taxon>Bartonella</taxon>
    </lineage>
</organism>
<dbReference type="Pfam" id="PF00814">
    <property type="entry name" value="TsaD"/>
    <property type="match status" value="1"/>
</dbReference>
<dbReference type="RefSeq" id="WP_011180179.1">
    <property type="nucleotide sequence ID" value="NC_005956.1"/>
</dbReference>
<dbReference type="NCBIfam" id="TIGR03725">
    <property type="entry name" value="T6A_YeaZ"/>
    <property type="match status" value="1"/>
</dbReference>
<evidence type="ECO:0000259" key="1">
    <source>
        <dbReference type="Pfam" id="PF00814"/>
    </source>
</evidence>
<dbReference type="PANTHER" id="PTHR11735">
    <property type="entry name" value="TRNA N6-ADENOSINE THREONYLCARBAMOYLTRANSFERASE"/>
    <property type="match status" value="1"/>
</dbReference>
<dbReference type="InterPro" id="IPR043129">
    <property type="entry name" value="ATPase_NBD"/>
</dbReference>
<dbReference type="PANTHER" id="PTHR11735:SF11">
    <property type="entry name" value="TRNA THREONYLCARBAMOYLADENOSINE BIOSYNTHESIS PROTEIN TSAB"/>
    <property type="match status" value="1"/>
</dbReference>
<dbReference type="GO" id="GO:0002949">
    <property type="term" value="P:tRNA threonylcarbamoyladenosine modification"/>
    <property type="evidence" value="ECO:0007669"/>
    <property type="project" value="InterPro"/>
</dbReference>
<accession>A0A0K8IZ07</accession>
<accession>A0A0H3LW56</accession>
<dbReference type="SUPFAM" id="SSF53067">
    <property type="entry name" value="Actin-like ATPase domain"/>
    <property type="match status" value="1"/>
</dbReference>
<dbReference type="InterPro" id="IPR022496">
    <property type="entry name" value="T6A_TsaB"/>
</dbReference>
<dbReference type="Proteomes" id="UP000000421">
    <property type="component" value="Chromosome"/>
</dbReference>
<name>A0A0H3LW56_BARHE</name>
<evidence type="ECO:0000313" key="3">
    <source>
        <dbReference type="Proteomes" id="UP000000421"/>
    </source>
</evidence>
<feature type="domain" description="Gcp-like" evidence="1">
    <location>
        <begin position="30"/>
        <end position="127"/>
    </location>
</feature>
<dbReference type="OrthoDB" id="9809995at2"/>
<dbReference type="AlphaFoldDB" id="A0A0H3LW56"/>
<dbReference type="InterPro" id="IPR000905">
    <property type="entry name" value="Gcp-like_dom"/>
</dbReference>
<protein>
    <recommendedName>
        <fullName evidence="1">Gcp-like domain-containing protein</fullName>
    </recommendedName>
</protein>
<dbReference type="EnsemblBacteria" id="CAF27040">
    <property type="protein sequence ID" value="CAF27040"/>
    <property type="gene ID" value="BH02280"/>
</dbReference>
<dbReference type="GeneID" id="92984895"/>
<dbReference type="GO" id="GO:0005829">
    <property type="term" value="C:cytosol"/>
    <property type="evidence" value="ECO:0007669"/>
    <property type="project" value="TreeGrafter"/>
</dbReference>